<dbReference type="InterPro" id="IPR000014">
    <property type="entry name" value="PAS"/>
</dbReference>
<keyword evidence="6" id="KW-1133">Transmembrane helix</keyword>
<dbReference type="InterPro" id="IPR001610">
    <property type="entry name" value="PAC"/>
</dbReference>
<keyword evidence="6" id="KW-0812">Transmembrane</keyword>
<dbReference type="RefSeq" id="WP_004076752.1">
    <property type="nucleotide sequence ID" value="NZ_CM001436.1"/>
</dbReference>
<protein>
    <recommendedName>
        <fullName evidence="2">histidine kinase</fullName>
        <ecNumber evidence="2">2.7.13.3</ecNumber>
    </recommendedName>
</protein>
<evidence type="ECO:0000256" key="6">
    <source>
        <dbReference type="SAM" id="Phobius"/>
    </source>
</evidence>
<dbReference type="SMART" id="SM00086">
    <property type="entry name" value="PAC"/>
    <property type="match status" value="2"/>
</dbReference>
<dbReference type="PRINTS" id="PR00344">
    <property type="entry name" value="BCTRLSENSOR"/>
</dbReference>
<dbReference type="Gene3D" id="3.30.565.10">
    <property type="entry name" value="Histidine kinase-like ATPase, C-terminal domain"/>
    <property type="match status" value="1"/>
</dbReference>
<evidence type="ECO:0000256" key="4">
    <source>
        <dbReference type="ARBA" id="ARBA00022679"/>
    </source>
</evidence>
<evidence type="ECO:0000259" key="8">
    <source>
        <dbReference type="PROSITE" id="PS50112"/>
    </source>
</evidence>
<dbReference type="AlphaFoldDB" id="H1YXQ2"/>
<dbReference type="PANTHER" id="PTHR43304">
    <property type="entry name" value="PHYTOCHROME-LIKE PROTEIN CPH1"/>
    <property type="match status" value="1"/>
</dbReference>
<dbReference type="Pfam" id="PF02518">
    <property type="entry name" value="HATPase_c"/>
    <property type="match status" value="1"/>
</dbReference>
<dbReference type="PROSITE" id="PS50113">
    <property type="entry name" value="PAC"/>
    <property type="match status" value="1"/>
</dbReference>
<dbReference type="Gene3D" id="3.30.450.20">
    <property type="entry name" value="PAS domain"/>
    <property type="match status" value="5"/>
</dbReference>
<feature type="domain" description="PAS" evidence="8">
    <location>
        <begin position="131"/>
        <end position="203"/>
    </location>
</feature>
<dbReference type="CDD" id="cd00075">
    <property type="entry name" value="HATPase"/>
    <property type="match status" value="1"/>
</dbReference>
<name>H1YXQ2_9EURY</name>
<evidence type="ECO:0000256" key="2">
    <source>
        <dbReference type="ARBA" id="ARBA00012438"/>
    </source>
</evidence>
<dbReference type="InterPro" id="IPR004358">
    <property type="entry name" value="Sig_transdc_His_kin-like_C"/>
</dbReference>
<evidence type="ECO:0000313" key="11">
    <source>
        <dbReference type="Proteomes" id="UP000005741"/>
    </source>
</evidence>
<dbReference type="Proteomes" id="UP000005741">
    <property type="component" value="Chromosome"/>
</dbReference>
<accession>H1YXQ2</accession>
<dbReference type="PANTHER" id="PTHR43304:SF1">
    <property type="entry name" value="PAC DOMAIN-CONTAINING PROTEIN"/>
    <property type="match status" value="1"/>
</dbReference>
<dbReference type="InterPro" id="IPR005467">
    <property type="entry name" value="His_kinase_dom"/>
</dbReference>
<evidence type="ECO:0000256" key="1">
    <source>
        <dbReference type="ARBA" id="ARBA00000085"/>
    </source>
</evidence>
<dbReference type="STRING" id="937775.Metlim_0899"/>
<dbReference type="Pfam" id="PF13426">
    <property type="entry name" value="PAS_9"/>
    <property type="match status" value="4"/>
</dbReference>
<feature type="domain" description="PAC" evidence="9">
    <location>
        <begin position="712"/>
        <end position="765"/>
    </location>
</feature>
<organism evidence="10 11">
    <name type="scientific">Methanoplanus limicola DSM 2279</name>
    <dbReference type="NCBI Taxonomy" id="937775"/>
    <lineage>
        <taxon>Archaea</taxon>
        <taxon>Methanobacteriati</taxon>
        <taxon>Methanobacteriota</taxon>
        <taxon>Stenosarchaea group</taxon>
        <taxon>Methanomicrobia</taxon>
        <taxon>Methanomicrobiales</taxon>
        <taxon>Methanomicrobiaceae</taxon>
        <taxon>Methanoplanus</taxon>
    </lineage>
</organism>
<proteinExistence type="predicted"/>
<dbReference type="NCBIfam" id="TIGR00229">
    <property type="entry name" value="sensory_box"/>
    <property type="match status" value="4"/>
</dbReference>
<dbReference type="PROSITE" id="PS50109">
    <property type="entry name" value="HIS_KIN"/>
    <property type="match status" value="1"/>
</dbReference>
<keyword evidence="11" id="KW-1185">Reference proteome</keyword>
<evidence type="ECO:0000256" key="3">
    <source>
        <dbReference type="ARBA" id="ARBA00022553"/>
    </source>
</evidence>
<dbReference type="PROSITE" id="PS50112">
    <property type="entry name" value="PAS"/>
    <property type="match status" value="3"/>
</dbReference>
<dbReference type="InterPro" id="IPR000700">
    <property type="entry name" value="PAS-assoc_C"/>
</dbReference>
<evidence type="ECO:0000259" key="7">
    <source>
        <dbReference type="PROSITE" id="PS50109"/>
    </source>
</evidence>
<keyword evidence="3" id="KW-0597">Phosphoprotein</keyword>
<dbReference type="SMART" id="SM00091">
    <property type="entry name" value="PAS"/>
    <property type="match status" value="5"/>
</dbReference>
<dbReference type="Pfam" id="PF13188">
    <property type="entry name" value="PAS_8"/>
    <property type="match status" value="1"/>
</dbReference>
<keyword evidence="5 10" id="KW-0418">Kinase</keyword>
<keyword evidence="6" id="KW-0472">Membrane</keyword>
<comment type="catalytic activity">
    <reaction evidence="1">
        <text>ATP + protein L-histidine = ADP + protein N-phospho-L-histidine.</text>
        <dbReference type="EC" id="2.7.13.3"/>
    </reaction>
</comment>
<dbReference type="GO" id="GO:0004673">
    <property type="term" value="F:protein histidine kinase activity"/>
    <property type="evidence" value="ECO:0007669"/>
    <property type="project" value="UniProtKB-EC"/>
</dbReference>
<feature type="domain" description="Histidine kinase" evidence="7">
    <location>
        <begin position="776"/>
        <end position="974"/>
    </location>
</feature>
<dbReference type="InterPro" id="IPR003594">
    <property type="entry name" value="HATPase_dom"/>
</dbReference>
<dbReference type="SUPFAM" id="SSF55785">
    <property type="entry name" value="PYP-like sensor domain (PAS domain)"/>
    <property type="match status" value="5"/>
</dbReference>
<reference evidence="10 11" key="1">
    <citation type="submission" date="2011-10" db="EMBL/GenBank/DDBJ databases">
        <title>The Improved High-Quality Draft genome of Methanoplanus limicola DSM 2279.</title>
        <authorList>
            <consortium name="US DOE Joint Genome Institute (JGI-PGF)"/>
            <person name="Lucas S."/>
            <person name="Copeland A."/>
            <person name="Lapidus A."/>
            <person name="Glavina del Rio T."/>
            <person name="Dalin E."/>
            <person name="Tice H."/>
            <person name="Bruce D."/>
            <person name="Goodwin L."/>
            <person name="Pitluck S."/>
            <person name="Peters L."/>
            <person name="Mikhailova N."/>
            <person name="Lu M."/>
            <person name="Kyrpides N."/>
            <person name="Mavromatis K."/>
            <person name="Ivanova N."/>
            <person name="Markowitz V."/>
            <person name="Cheng J.-F."/>
            <person name="Hugenholtz P."/>
            <person name="Woyke T."/>
            <person name="Wu D."/>
            <person name="Wirth R."/>
            <person name="Brambilla E.-M."/>
            <person name="Klenk H.-P."/>
            <person name="Eisen J.A."/>
        </authorList>
    </citation>
    <scope>NUCLEOTIDE SEQUENCE [LARGE SCALE GENOMIC DNA]</scope>
    <source>
        <strain evidence="10 11">DSM 2279</strain>
    </source>
</reference>
<evidence type="ECO:0000313" key="10">
    <source>
        <dbReference type="EMBL" id="EHQ35021.1"/>
    </source>
</evidence>
<feature type="domain" description="PAS" evidence="8">
    <location>
        <begin position="377"/>
        <end position="447"/>
    </location>
</feature>
<feature type="transmembrane region" description="Helical" evidence="6">
    <location>
        <begin position="23"/>
        <end position="44"/>
    </location>
</feature>
<evidence type="ECO:0000256" key="5">
    <source>
        <dbReference type="ARBA" id="ARBA00022777"/>
    </source>
</evidence>
<keyword evidence="4" id="KW-0808">Transferase</keyword>
<dbReference type="SUPFAM" id="SSF55874">
    <property type="entry name" value="ATPase domain of HSP90 chaperone/DNA topoisomerase II/histidine kinase"/>
    <property type="match status" value="1"/>
</dbReference>
<evidence type="ECO:0000259" key="9">
    <source>
        <dbReference type="PROSITE" id="PS50113"/>
    </source>
</evidence>
<dbReference type="InterPro" id="IPR036890">
    <property type="entry name" value="HATPase_C_sf"/>
</dbReference>
<dbReference type="EC" id="2.7.13.3" evidence="2"/>
<sequence length="979" mass="111764">MSSVKKRSAQADKPPTISKDKSILLLSGVLSFLILTSEINLYIYAGPLQFYLAHIFIFPVIFFSVFIPEKGFTLSVATGFCYLLVSMATISDGMRDILSSALVFLAYITTGLLLSIVIQEIKEKEKEIEESRKFYENLFENSPDGTIICSGDGEILFINETATKILDIKKEKILGENISDIGINPESPEQIKENNTKAEMESSKLKFTGDNNQEIWVEIYGKEIDKKTGTCQILLHNITDSVKAEEALLKSETRLRELTSQLPEVIFELDREGNFTYATRYSMNIFERSPEELTSGTKLWDVIVPEDSQRAQNNFEWFMNGRIIGSVEYRAIKPDKREVPILVHFSYIIINNEIQGLRGVALDLSQRKHIEKALRHSEKNFKTLFENSIDAIITHNISGKIFEGNESAHRLLKTGNDELRSRNILDFFPKSEKERINRIINEIKSGKSVLFESTILSADNNILNVEMSSKMIDPAEEKIQTIIRDITERKKSERALTESEKRFRNLTDLLPQTIFETDREGKITFLNKMGFRTFAINADKPDYELNITDLVCASEKEKLMSEFLAILPEKASNVSDEGREYTGVTSVNKSLPLLIYLSPIGAQGECKGVRGAAIDISGIKKAEKELRKSEQRLNLAIEGAGICVWDWNMEKDEMFFAGNYQELFRCSLSEQNENNESWREVLQLKFFSDIMAFFSDITDVDQKKYSRESRHFESEYKMKCRDGSHKWINVLGKVAEWDEQEIPTRIVGIMIDITEIRNYQNALFESNKKLNLLSSITRHDILNHLAGVKGFTDLLDKKTPEGNPELKHYVKLIRQAADNIQDQITFTRDYQNIGVKSPIWQNVLSVVNSARARAQLRNVKVSVYLDNFDIYADPMLEKIFFNLMDNAIRHGENVTKIDVTFEKNSDGGTLIFSDNGIGVPEKFKKKIFEHGFGTNTGLGLFLVKEILDITGMKITETGKEGEGARFEIRIPRESIRYHE</sequence>
<dbReference type="CDD" id="cd00130">
    <property type="entry name" value="PAS"/>
    <property type="match status" value="3"/>
</dbReference>
<feature type="transmembrane region" description="Helical" evidence="6">
    <location>
        <begin position="97"/>
        <end position="118"/>
    </location>
</feature>
<dbReference type="EMBL" id="CM001436">
    <property type="protein sequence ID" value="EHQ35021.1"/>
    <property type="molecule type" value="Genomic_DNA"/>
</dbReference>
<dbReference type="InterPro" id="IPR052162">
    <property type="entry name" value="Sensor_kinase/Photoreceptor"/>
</dbReference>
<gene>
    <name evidence="10" type="ORF">Metlim_0899</name>
</gene>
<dbReference type="InterPro" id="IPR035965">
    <property type="entry name" value="PAS-like_dom_sf"/>
</dbReference>
<feature type="transmembrane region" description="Helical" evidence="6">
    <location>
        <begin position="50"/>
        <end position="67"/>
    </location>
</feature>
<dbReference type="InParanoid" id="H1YXQ2"/>
<dbReference type="SMART" id="SM00387">
    <property type="entry name" value="HATPase_c"/>
    <property type="match status" value="1"/>
</dbReference>
<dbReference type="OrthoDB" id="3369at2157"/>
<feature type="transmembrane region" description="Helical" evidence="6">
    <location>
        <begin position="74"/>
        <end position="91"/>
    </location>
</feature>
<dbReference type="HOGENOM" id="CLU_000445_114_58_2"/>
<feature type="domain" description="PAS" evidence="8">
    <location>
        <begin position="251"/>
        <end position="322"/>
    </location>
</feature>